<dbReference type="InterPro" id="IPR003604">
    <property type="entry name" value="Matrin/U1-like-C_Znf_C2H2"/>
</dbReference>
<dbReference type="PROSITE" id="PS00028">
    <property type="entry name" value="ZINC_FINGER_C2H2_1"/>
    <property type="match status" value="2"/>
</dbReference>
<evidence type="ECO:0000259" key="9">
    <source>
        <dbReference type="PROSITE" id="PS50157"/>
    </source>
</evidence>
<keyword evidence="11" id="KW-1185">Reference proteome</keyword>
<dbReference type="Pfam" id="PF21884">
    <property type="entry name" value="ZUO1-like_ZHD"/>
    <property type="match status" value="1"/>
</dbReference>
<dbReference type="PANTHER" id="PTHR44029">
    <property type="entry name" value="DNAJ HOMOLOG SUBFAMILY C MEMBER 21"/>
    <property type="match status" value="1"/>
</dbReference>
<dbReference type="SMART" id="SM00355">
    <property type="entry name" value="ZnF_C2H2"/>
    <property type="match status" value="2"/>
</dbReference>
<sequence>MRCHYEVLEVERTADDEQIKRAYRKLALKWHPDKNPDRIDECNQYFPLIQQAYDVLSDPQERAWYDRHRDQILRGGFDEHYQDNSLNLFSYFSSSCYTGFGDDGKGFYAVYRHVFETLAAEDYEFLSDDMEMRYPSFGDSKSSYEEVVGPFYGFWQSYSTARSFAWLDKYDIRSAPNRFVVRAMEKENKKLRDAGKKERNEEVRHLVAYVRKRDKRLLEYRKVLEAKKLEQQRKNEENRVNMIRESLRQMGEYKESEEVRQKHLANLREIEEALDSEFGVDSSEADSDGVFADGEEQDGAARAAGAVPQQLYCIVCEKAFKTEKAMANHERSKKHRDAVSELKKHMQDEDLLLLEAEPRYEDGECSDDERISPQDGVKTRGSVAAWSGSKKSKRQKRRDRKKVGGLDVADLDEGDHLDGEGTRNSDGDLENGVDIGLQDGQDEANFEASGSVVAGNSNGMEETTEETNIFVKTANLSVKKSEKDGVKKLKRRDGVVVGNKGQAKDREAAAGPRAAMCDSCGEVFESRTKLFAHLKSSGHATLKADHLPAGNNLPAEKKGKRK</sequence>
<evidence type="ECO:0000256" key="2">
    <source>
        <dbReference type="ARBA" id="ARBA00022771"/>
    </source>
</evidence>
<evidence type="ECO:0000256" key="6">
    <source>
        <dbReference type="SAM" id="Coils"/>
    </source>
</evidence>
<feature type="compositionally biased region" description="Basic residues" evidence="7">
    <location>
        <begin position="390"/>
        <end position="403"/>
    </location>
</feature>
<dbReference type="Gene3D" id="1.10.287.110">
    <property type="entry name" value="DnaJ domain"/>
    <property type="match status" value="1"/>
</dbReference>
<keyword evidence="3" id="KW-0862">Zinc</keyword>
<dbReference type="PROSITE" id="PS00636">
    <property type="entry name" value="DNAJ_1"/>
    <property type="match status" value="1"/>
</dbReference>
<dbReference type="Gene3D" id="3.30.160.60">
    <property type="entry name" value="Classic Zinc Finger"/>
    <property type="match status" value="1"/>
</dbReference>
<evidence type="ECO:0000313" key="12">
    <source>
        <dbReference type="WBParaSite" id="ASIM_0001192001-mRNA-1"/>
    </source>
</evidence>
<dbReference type="Proteomes" id="UP000267096">
    <property type="component" value="Unassembled WGS sequence"/>
</dbReference>
<dbReference type="PROSITE" id="PS50076">
    <property type="entry name" value="DNAJ_2"/>
    <property type="match status" value="1"/>
</dbReference>
<feature type="domain" description="C2H2-type" evidence="9">
    <location>
        <begin position="515"/>
        <end position="544"/>
    </location>
</feature>
<feature type="domain" description="C2H2-type" evidence="9">
    <location>
        <begin position="311"/>
        <end position="340"/>
    </location>
</feature>
<dbReference type="Pfam" id="PF12171">
    <property type="entry name" value="zf-C2H2_jaz"/>
    <property type="match status" value="1"/>
</dbReference>
<feature type="compositionally biased region" description="Basic and acidic residues" evidence="7">
    <location>
        <begin position="414"/>
        <end position="426"/>
    </location>
</feature>
<dbReference type="InterPro" id="IPR013087">
    <property type="entry name" value="Znf_C2H2_type"/>
</dbReference>
<evidence type="ECO:0000313" key="10">
    <source>
        <dbReference type="EMBL" id="VDK44947.1"/>
    </source>
</evidence>
<dbReference type="OrthoDB" id="552049at2759"/>
<name>A0A0M3JUQ0_ANISI</name>
<reference evidence="12" key="1">
    <citation type="submission" date="2017-02" db="UniProtKB">
        <authorList>
            <consortium name="WormBaseParasite"/>
        </authorList>
    </citation>
    <scope>IDENTIFICATION</scope>
</reference>
<dbReference type="SUPFAM" id="SSF46565">
    <property type="entry name" value="Chaperone J-domain"/>
    <property type="match status" value="1"/>
</dbReference>
<dbReference type="InterPro" id="IPR036869">
    <property type="entry name" value="J_dom_sf"/>
</dbReference>
<evidence type="ECO:0000256" key="1">
    <source>
        <dbReference type="ARBA" id="ARBA00022723"/>
    </source>
</evidence>
<feature type="region of interest" description="Disordered" evidence="7">
    <location>
        <begin position="360"/>
        <end position="435"/>
    </location>
</feature>
<reference evidence="10 11" key="2">
    <citation type="submission" date="2018-11" db="EMBL/GenBank/DDBJ databases">
        <authorList>
            <consortium name="Pathogen Informatics"/>
        </authorList>
    </citation>
    <scope>NUCLEOTIDE SEQUENCE [LARGE SCALE GENOMIC DNA]</scope>
</reference>
<feature type="compositionally biased region" description="Basic and acidic residues" evidence="7">
    <location>
        <begin position="360"/>
        <end position="372"/>
    </location>
</feature>
<proteinExistence type="predicted"/>
<evidence type="ECO:0000256" key="5">
    <source>
        <dbReference type="PROSITE-ProRule" id="PRU00042"/>
    </source>
</evidence>
<dbReference type="FunFam" id="1.10.287.110:FF:000046">
    <property type="entry name" value="dnaJ homolog subfamily C member 21"/>
    <property type="match status" value="1"/>
</dbReference>
<dbReference type="EMBL" id="UYRR01031065">
    <property type="protein sequence ID" value="VDK44947.1"/>
    <property type="molecule type" value="Genomic_DNA"/>
</dbReference>
<evidence type="ECO:0000256" key="4">
    <source>
        <dbReference type="ARBA" id="ARBA00074367"/>
    </source>
</evidence>
<dbReference type="Pfam" id="PF00226">
    <property type="entry name" value="DnaJ"/>
    <property type="match status" value="1"/>
</dbReference>
<dbReference type="PROSITE" id="PS50157">
    <property type="entry name" value="ZINC_FINGER_C2H2_2"/>
    <property type="match status" value="2"/>
</dbReference>
<keyword evidence="6" id="KW-0175">Coiled coil</keyword>
<dbReference type="PRINTS" id="PR00625">
    <property type="entry name" value="JDOMAIN"/>
</dbReference>
<accession>A0A0M3JUQ0</accession>
<organism evidence="12">
    <name type="scientific">Anisakis simplex</name>
    <name type="common">Herring worm</name>
    <dbReference type="NCBI Taxonomy" id="6269"/>
    <lineage>
        <taxon>Eukaryota</taxon>
        <taxon>Metazoa</taxon>
        <taxon>Ecdysozoa</taxon>
        <taxon>Nematoda</taxon>
        <taxon>Chromadorea</taxon>
        <taxon>Rhabditida</taxon>
        <taxon>Spirurina</taxon>
        <taxon>Ascaridomorpha</taxon>
        <taxon>Ascaridoidea</taxon>
        <taxon>Anisakidae</taxon>
        <taxon>Anisakis</taxon>
        <taxon>Anisakis simplex complex</taxon>
    </lineage>
</organism>
<evidence type="ECO:0000256" key="7">
    <source>
        <dbReference type="SAM" id="MobiDB-lite"/>
    </source>
</evidence>
<evidence type="ECO:0000313" key="11">
    <source>
        <dbReference type="Proteomes" id="UP000267096"/>
    </source>
</evidence>
<dbReference type="InterPro" id="IPR054076">
    <property type="entry name" value="ZUO1-like_ZHD"/>
</dbReference>
<dbReference type="PANTHER" id="PTHR44029:SF1">
    <property type="entry name" value="DNAJ HOMOLOG SUBFAMILY C MEMBER 21"/>
    <property type="match status" value="1"/>
</dbReference>
<gene>
    <name evidence="10" type="ORF">ASIM_LOCUS11386</name>
</gene>
<dbReference type="InterPro" id="IPR001623">
    <property type="entry name" value="DnaJ_domain"/>
</dbReference>
<evidence type="ECO:0000259" key="8">
    <source>
        <dbReference type="PROSITE" id="PS50076"/>
    </source>
</evidence>
<evidence type="ECO:0000256" key="3">
    <source>
        <dbReference type="ARBA" id="ARBA00022833"/>
    </source>
</evidence>
<dbReference type="GO" id="GO:0003676">
    <property type="term" value="F:nucleic acid binding"/>
    <property type="evidence" value="ECO:0007669"/>
    <property type="project" value="InterPro"/>
</dbReference>
<dbReference type="SMART" id="SM00271">
    <property type="entry name" value="DnaJ"/>
    <property type="match status" value="1"/>
</dbReference>
<protein>
    <recommendedName>
        <fullName evidence="4">DnaJ homolog subfamily C member 21</fullName>
    </recommendedName>
</protein>
<feature type="domain" description="J" evidence="8">
    <location>
        <begin position="3"/>
        <end position="69"/>
    </location>
</feature>
<dbReference type="CDD" id="cd06257">
    <property type="entry name" value="DnaJ"/>
    <property type="match status" value="1"/>
</dbReference>
<keyword evidence="1" id="KW-0479">Metal-binding</keyword>
<dbReference type="SUPFAM" id="SSF57667">
    <property type="entry name" value="beta-beta-alpha zinc fingers"/>
    <property type="match status" value="1"/>
</dbReference>
<dbReference type="GO" id="GO:0005737">
    <property type="term" value="C:cytoplasm"/>
    <property type="evidence" value="ECO:0007669"/>
    <property type="project" value="TreeGrafter"/>
</dbReference>
<dbReference type="SMART" id="SM00451">
    <property type="entry name" value="ZnF_U1"/>
    <property type="match status" value="1"/>
</dbReference>
<dbReference type="InterPro" id="IPR022755">
    <property type="entry name" value="Znf_C2H2_jaz"/>
</dbReference>
<feature type="region of interest" description="Disordered" evidence="7">
    <location>
        <begin position="538"/>
        <end position="562"/>
    </location>
</feature>
<dbReference type="InterPro" id="IPR036236">
    <property type="entry name" value="Znf_C2H2_sf"/>
</dbReference>
<keyword evidence="2 5" id="KW-0863">Zinc-finger</keyword>
<feature type="coiled-coil region" evidence="6">
    <location>
        <begin position="226"/>
        <end position="273"/>
    </location>
</feature>
<dbReference type="AlphaFoldDB" id="A0A0M3JUQ0"/>
<dbReference type="InterPro" id="IPR018253">
    <property type="entry name" value="DnaJ_domain_CS"/>
</dbReference>
<dbReference type="WBParaSite" id="ASIM_0001192001-mRNA-1">
    <property type="protein sequence ID" value="ASIM_0001192001-mRNA-1"/>
    <property type="gene ID" value="ASIM_0001192001"/>
</dbReference>
<dbReference type="InterPro" id="IPR051964">
    <property type="entry name" value="Chaperone_stress_response"/>
</dbReference>
<dbReference type="GO" id="GO:0008270">
    <property type="term" value="F:zinc ion binding"/>
    <property type="evidence" value="ECO:0007669"/>
    <property type="project" value="UniProtKB-KW"/>
</dbReference>